<dbReference type="RefSeq" id="WP_140668755.1">
    <property type="nucleotide sequence ID" value="NZ_RCZE01000008.1"/>
</dbReference>
<organism evidence="1 2">
    <name type="scientific">Pseudomonas arsenicoxydans</name>
    <dbReference type="NCBI Taxonomy" id="702115"/>
    <lineage>
        <taxon>Bacteria</taxon>
        <taxon>Pseudomonadati</taxon>
        <taxon>Pseudomonadota</taxon>
        <taxon>Gammaproteobacteria</taxon>
        <taxon>Pseudomonadales</taxon>
        <taxon>Pseudomonadaceae</taxon>
        <taxon>Pseudomonas</taxon>
    </lineage>
</organism>
<comment type="caution">
    <text evidence="1">The sequence shown here is derived from an EMBL/GenBank/DDBJ whole genome shotgun (WGS) entry which is preliminary data.</text>
</comment>
<proteinExistence type="predicted"/>
<dbReference type="EMBL" id="RCZE01000008">
    <property type="protein sequence ID" value="TPG76316.1"/>
    <property type="molecule type" value="Genomic_DNA"/>
</dbReference>
<name>A0A502HSE2_9PSED</name>
<dbReference type="Proteomes" id="UP000317933">
    <property type="component" value="Unassembled WGS sequence"/>
</dbReference>
<accession>A0A502HSE2</accession>
<dbReference type="AlphaFoldDB" id="A0A502HSE2"/>
<protein>
    <submittedName>
        <fullName evidence="1">Uncharacterized protein</fullName>
    </submittedName>
</protein>
<reference evidence="1 2" key="1">
    <citation type="journal article" date="2019" name="Environ. Microbiol.">
        <title>Species interactions and distinct microbial communities in high Arctic permafrost affected cryosols are associated with the CH4 and CO2 gas fluxes.</title>
        <authorList>
            <person name="Altshuler I."/>
            <person name="Hamel J."/>
            <person name="Turney S."/>
            <person name="Magnuson E."/>
            <person name="Levesque R."/>
            <person name="Greer C."/>
            <person name="Whyte L.G."/>
        </authorList>
    </citation>
    <scope>NUCLEOTIDE SEQUENCE [LARGE SCALE GENOMIC DNA]</scope>
    <source>
        <strain evidence="1 2">E3</strain>
    </source>
</reference>
<gene>
    <name evidence="1" type="ORF">EAH78_18305</name>
</gene>
<evidence type="ECO:0000313" key="2">
    <source>
        <dbReference type="Proteomes" id="UP000317933"/>
    </source>
</evidence>
<sequence length="132" mass="14387">MAGCKKKSCLKASDLTHTIDLYARSLGGIDPDSISQSPETFTLLTSDIWASVNSFRPDPTDSGVSIADAPTHTILIRYDAPLMAEFQQGNLFLRVDKKAENFRVLSAEDVDLDGESIKIMCDYRGIGKASEA</sequence>
<evidence type="ECO:0000313" key="1">
    <source>
        <dbReference type="EMBL" id="TPG76316.1"/>
    </source>
</evidence>